<dbReference type="RefSeq" id="WP_164131858.1">
    <property type="nucleotide sequence ID" value="NZ_JAAGOX010000043.1"/>
</dbReference>
<dbReference type="GO" id="GO:0016491">
    <property type="term" value="F:oxidoreductase activity"/>
    <property type="evidence" value="ECO:0007669"/>
    <property type="project" value="InterPro"/>
</dbReference>
<dbReference type="InterPro" id="IPR000866">
    <property type="entry name" value="AhpC/TSA"/>
</dbReference>
<name>A0A6B2NRQ3_9RHOB</name>
<dbReference type="EMBL" id="JAAGOX010000043">
    <property type="protein sequence ID" value="NDW46836.1"/>
    <property type="molecule type" value="Genomic_DNA"/>
</dbReference>
<dbReference type="CDD" id="cd02970">
    <property type="entry name" value="PRX_like2"/>
    <property type="match status" value="1"/>
</dbReference>
<dbReference type="PROSITE" id="PS51352">
    <property type="entry name" value="THIOREDOXIN_2"/>
    <property type="match status" value="1"/>
</dbReference>
<proteinExistence type="predicted"/>
<dbReference type="GO" id="GO:0016209">
    <property type="term" value="F:antioxidant activity"/>
    <property type="evidence" value="ECO:0007669"/>
    <property type="project" value="InterPro"/>
</dbReference>
<dbReference type="AlphaFoldDB" id="A0A6B2NRQ3"/>
<protein>
    <submittedName>
        <fullName evidence="2">AhpC/TSA family protein</fullName>
    </submittedName>
</protein>
<dbReference type="SUPFAM" id="SSF52833">
    <property type="entry name" value="Thioredoxin-like"/>
    <property type="match status" value="1"/>
</dbReference>
<evidence type="ECO:0000313" key="2">
    <source>
        <dbReference type="EMBL" id="NDW46836.1"/>
    </source>
</evidence>
<dbReference type="Pfam" id="PF00578">
    <property type="entry name" value="AhpC-TSA"/>
    <property type="match status" value="1"/>
</dbReference>
<organism evidence="2">
    <name type="scientific">Ruegeria sp. PrR005</name>
    <dbReference type="NCBI Taxonomy" id="2706882"/>
    <lineage>
        <taxon>Bacteria</taxon>
        <taxon>Pseudomonadati</taxon>
        <taxon>Pseudomonadota</taxon>
        <taxon>Alphaproteobacteria</taxon>
        <taxon>Rhodobacterales</taxon>
        <taxon>Roseobacteraceae</taxon>
        <taxon>Ruegeria</taxon>
    </lineage>
</organism>
<dbReference type="InterPro" id="IPR013766">
    <property type="entry name" value="Thioredoxin_domain"/>
</dbReference>
<evidence type="ECO:0000259" key="1">
    <source>
        <dbReference type="PROSITE" id="PS51352"/>
    </source>
</evidence>
<sequence length="179" mass="19530">MLMPRQTTPPLSLPLVGGGSFDLSAETSTRGTLICFYRGLHCPICATYLKELEKRVADFAERGVACVAVSSDSEERAQAMAEKVGGERALRFAYDLPLAEARDWGLYISTSRGKTSIGIEEPALFSEPGLFLVTPERTLYYGAVQTMPFVRPHFAELVAALDFAIPNNYPARGEYTGAV</sequence>
<reference evidence="2" key="1">
    <citation type="submission" date="2020-02" db="EMBL/GenBank/DDBJ databases">
        <title>Delineation of the pyrene-degrading pathway in Roseobacter clade bacteria by genomic analysis.</title>
        <authorList>
            <person name="Zhou H."/>
            <person name="Wang H."/>
        </authorList>
    </citation>
    <scope>NUCLEOTIDE SEQUENCE</scope>
    <source>
        <strain evidence="2">PrR005</strain>
    </source>
</reference>
<dbReference type="InterPro" id="IPR036249">
    <property type="entry name" value="Thioredoxin-like_sf"/>
</dbReference>
<accession>A0A6B2NRQ3</accession>
<comment type="caution">
    <text evidence="2">The sequence shown here is derived from an EMBL/GenBank/DDBJ whole genome shotgun (WGS) entry which is preliminary data.</text>
</comment>
<gene>
    <name evidence="2" type="ORF">G0P99_17960</name>
</gene>
<feature type="domain" description="Thioredoxin" evidence="1">
    <location>
        <begin position="2"/>
        <end position="166"/>
    </location>
</feature>
<dbReference type="Gene3D" id="3.40.30.10">
    <property type="entry name" value="Glutaredoxin"/>
    <property type="match status" value="1"/>
</dbReference>